<organism evidence="1">
    <name type="scientific">Tetraodon nigroviridis</name>
    <name type="common">Spotted green pufferfish</name>
    <name type="synonym">Chelonodon nigroviridis</name>
    <dbReference type="NCBI Taxonomy" id="99883"/>
    <lineage>
        <taxon>Eukaryota</taxon>
        <taxon>Metazoa</taxon>
        <taxon>Chordata</taxon>
        <taxon>Craniata</taxon>
        <taxon>Vertebrata</taxon>
        <taxon>Euteleostomi</taxon>
        <taxon>Actinopterygii</taxon>
        <taxon>Neopterygii</taxon>
        <taxon>Teleostei</taxon>
        <taxon>Neoteleostei</taxon>
        <taxon>Acanthomorphata</taxon>
        <taxon>Eupercaria</taxon>
        <taxon>Tetraodontiformes</taxon>
        <taxon>Tetradontoidea</taxon>
        <taxon>Tetraodontidae</taxon>
        <taxon>Tetraodon</taxon>
    </lineage>
</organism>
<comment type="caution">
    <text evidence="1">The sequence shown here is derived from an EMBL/GenBank/DDBJ whole genome shotgun (WGS) entry which is preliminary data.</text>
</comment>
<accession>Q4SFK3</accession>
<name>Q4SFK3_TETNG</name>
<proteinExistence type="predicted"/>
<dbReference type="AlphaFoldDB" id="Q4SFK3"/>
<reference evidence="1" key="1">
    <citation type="journal article" date="2004" name="Nature">
        <title>Genome duplication in the teleost fish Tetraodon nigroviridis reveals the early vertebrate proto-karyotype.</title>
        <authorList>
            <person name="Jaillon O."/>
            <person name="Aury J.-M."/>
            <person name="Brunet F."/>
            <person name="Petit J.-L."/>
            <person name="Stange-Thomann N."/>
            <person name="Mauceli E."/>
            <person name="Bouneau L."/>
            <person name="Fischer C."/>
            <person name="Ozouf-Costaz C."/>
            <person name="Bernot A."/>
            <person name="Nicaud S."/>
            <person name="Jaffe D."/>
            <person name="Fisher S."/>
            <person name="Lutfalla G."/>
            <person name="Dossat C."/>
            <person name="Segurens B."/>
            <person name="Dasilva C."/>
            <person name="Salanoubat M."/>
            <person name="Levy M."/>
            <person name="Boudet N."/>
            <person name="Castellano S."/>
            <person name="Anthouard V."/>
            <person name="Jubin C."/>
            <person name="Castelli V."/>
            <person name="Katinka M."/>
            <person name="Vacherie B."/>
            <person name="Biemont C."/>
            <person name="Skalli Z."/>
            <person name="Cattolico L."/>
            <person name="Poulain J."/>
            <person name="De Berardinis V."/>
            <person name="Cruaud C."/>
            <person name="Duprat S."/>
            <person name="Brottier P."/>
            <person name="Coutanceau J.-P."/>
            <person name="Gouzy J."/>
            <person name="Parra G."/>
            <person name="Lardier G."/>
            <person name="Chapple C."/>
            <person name="McKernan K.J."/>
            <person name="McEwan P."/>
            <person name="Bosak S."/>
            <person name="Kellis M."/>
            <person name="Volff J.-N."/>
            <person name="Guigo R."/>
            <person name="Zody M.C."/>
            <person name="Mesirov J."/>
            <person name="Lindblad-Toh K."/>
            <person name="Birren B."/>
            <person name="Nusbaum C."/>
            <person name="Kahn D."/>
            <person name="Robinson-Rechavi M."/>
            <person name="Laudet V."/>
            <person name="Schachter V."/>
            <person name="Quetier F."/>
            <person name="Saurin W."/>
            <person name="Scarpelli C."/>
            <person name="Wincker P."/>
            <person name="Lander E.S."/>
            <person name="Weissenbach J."/>
            <person name="Roest Crollius H."/>
        </authorList>
    </citation>
    <scope>NUCLEOTIDE SEQUENCE [LARGE SCALE GENOMIC DNA]</scope>
</reference>
<protein>
    <submittedName>
        <fullName evidence="1">(spotted green pufferfish) hypothetical protein</fullName>
    </submittedName>
</protein>
<dbReference type="EMBL" id="CAAE01014601">
    <property type="protein sequence ID" value="CAG00579.1"/>
    <property type="molecule type" value="Genomic_DNA"/>
</dbReference>
<evidence type="ECO:0000313" key="1">
    <source>
        <dbReference type="EMBL" id="CAG00579.1"/>
    </source>
</evidence>
<reference evidence="1" key="2">
    <citation type="submission" date="2004-02" db="EMBL/GenBank/DDBJ databases">
        <authorList>
            <consortium name="Genoscope"/>
            <consortium name="Whitehead Institute Centre for Genome Research"/>
        </authorList>
    </citation>
    <scope>NUCLEOTIDE SEQUENCE</scope>
</reference>
<dbReference type="KEGG" id="tng:GSTEN00019057G001"/>
<sequence>MAFMLGHGTIREAAGVHTELLTLTTSCRIYNLSEEALARESSKVLKRRGEVCGCPDSSSWEPLRHHLLHDGELHASPAMQPDSL</sequence>
<gene>
    <name evidence="1" type="ORF">GSTENG00019057001</name>
</gene>